<dbReference type="RefSeq" id="YP_003097373.1">
    <property type="nucleotide sequence ID" value="NC_013085.1"/>
</dbReference>
<evidence type="ECO:0000313" key="6">
    <source>
        <dbReference type="Proteomes" id="UP000001515"/>
    </source>
</evidence>
<dbReference type="GO" id="GO:0016705">
    <property type="term" value="F:oxidoreductase activity, acting on paired donors, with incorporation or reduction of molecular oxygen"/>
    <property type="evidence" value="ECO:0007669"/>
    <property type="project" value="InterPro"/>
</dbReference>
<keyword evidence="6" id="KW-1185">Reference proteome</keyword>
<dbReference type="GO" id="GO:0005506">
    <property type="term" value="F:iron ion binding"/>
    <property type="evidence" value="ECO:0007669"/>
    <property type="project" value="InterPro"/>
</dbReference>
<comment type="cofactor">
    <cofactor evidence="1">
        <name>L-ascorbate</name>
        <dbReference type="ChEBI" id="CHEBI:38290"/>
    </cofactor>
</comment>
<feature type="domain" description="Prolyl 4-hydroxylase alpha subunit" evidence="4">
    <location>
        <begin position="1"/>
        <end position="155"/>
    </location>
</feature>
<gene>
    <name evidence="5" type="ORF">SRSM4_139</name>
</gene>
<dbReference type="GO" id="GO:0051213">
    <property type="term" value="F:dioxygenase activity"/>
    <property type="evidence" value="ECO:0007669"/>
    <property type="project" value="UniProtKB-KW"/>
</dbReference>
<dbReference type="EMBL" id="FM207411">
    <property type="protein sequence ID" value="CAR63336.1"/>
    <property type="molecule type" value="Genomic_DNA"/>
</dbReference>
<dbReference type="GeneID" id="8303349"/>
<dbReference type="OrthoDB" id="22789at10239"/>
<evidence type="ECO:0000313" key="5">
    <source>
        <dbReference type="EMBL" id="CAR63336.1"/>
    </source>
</evidence>
<dbReference type="Gene3D" id="2.60.120.620">
    <property type="entry name" value="q2cbj1_9rhob like domain"/>
    <property type="match status" value="1"/>
</dbReference>
<dbReference type="Pfam" id="PF13640">
    <property type="entry name" value="2OG-FeII_Oxy_3"/>
    <property type="match status" value="1"/>
</dbReference>
<evidence type="ECO:0000259" key="4">
    <source>
        <dbReference type="SMART" id="SM00702"/>
    </source>
</evidence>
<evidence type="ECO:0000256" key="1">
    <source>
        <dbReference type="ARBA" id="ARBA00001961"/>
    </source>
</evidence>
<accession>C7BVA7</accession>
<protein>
    <submittedName>
        <fullName evidence="5">Hypothetical cyanophage protein</fullName>
    </submittedName>
</protein>
<name>C7BVA7_9CAUD</name>
<dbReference type="InterPro" id="IPR006620">
    <property type="entry name" value="Pro_4_hyd_alph"/>
</dbReference>
<sequence length="169" mass="19818">MIYISHMNLEDETIKYFINSFKENIMNTYVWDETRVLSLDRVDKGEFYYRVLETAKNVKSFVSNDERFSILQNVEIVKYPHGAHKNFHKDRTRKTTTGASITYLNDNYIGGQTIIEGVDVQPLSGRTVYFDGMEFRHAVSNIIKGDRYTLSMWYGLDESMPISKDFLRI</sequence>
<dbReference type="GO" id="GO:0031418">
    <property type="term" value="F:L-ascorbic acid binding"/>
    <property type="evidence" value="ECO:0007669"/>
    <property type="project" value="InterPro"/>
</dbReference>
<keyword evidence="3" id="KW-0560">Oxidoreductase</keyword>
<reference evidence="5 6" key="1">
    <citation type="journal article" date="2009" name="Environ. Microbiol.">
        <title>Comparative genomics of marine cyanomyoviruses reveals the widespread occurrence of Synechococcus host genes localized to a hyperplastic region: implications for mechanisms of cyanophage evolution.</title>
        <authorList>
            <person name="Millard A.D."/>
            <person name="Zwirglmaier K."/>
            <person name="Downey M.J."/>
            <person name="Mann N.H."/>
            <person name="Scanlan D.J."/>
        </authorList>
    </citation>
    <scope>NUCLEOTIDE SEQUENCE</scope>
</reference>
<evidence type="ECO:0000256" key="2">
    <source>
        <dbReference type="ARBA" id="ARBA00022964"/>
    </source>
</evidence>
<proteinExistence type="predicted"/>
<dbReference type="KEGG" id="vg:8303349"/>
<dbReference type="Proteomes" id="UP000001515">
    <property type="component" value="Segment"/>
</dbReference>
<organism evidence="5 6">
    <name type="scientific">Synechococcus phage S-RSM4</name>
    <dbReference type="NCBI Taxonomy" id="555387"/>
    <lineage>
        <taxon>Viruses</taxon>
        <taxon>Duplodnaviria</taxon>
        <taxon>Heunggongvirae</taxon>
        <taxon>Uroviricota</taxon>
        <taxon>Caudoviricetes</taxon>
        <taxon>Pantevenvirales</taxon>
        <taxon>Kyanoviridae</taxon>
        <taxon>Gibbetvirus</taxon>
        <taxon>Gibbetvirus rsm4</taxon>
    </lineage>
</organism>
<dbReference type="InterPro" id="IPR044862">
    <property type="entry name" value="Pro_4_hyd_alph_FE2OG_OXY"/>
</dbReference>
<keyword evidence="2" id="KW-0223">Dioxygenase</keyword>
<dbReference type="SMART" id="SM00702">
    <property type="entry name" value="P4Hc"/>
    <property type="match status" value="1"/>
</dbReference>
<evidence type="ECO:0000256" key="3">
    <source>
        <dbReference type="ARBA" id="ARBA00023002"/>
    </source>
</evidence>